<name>A0AA38GLJ1_TAXCH</name>
<comment type="caution">
    <text evidence="2">The sequence shown here is derived from an EMBL/GenBank/DDBJ whole genome shotgun (WGS) entry which is preliminary data.</text>
</comment>
<feature type="compositionally biased region" description="Acidic residues" evidence="1">
    <location>
        <begin position="27"/>
        <end position="39"/>
    </location>
</feature>
<feature type="region of interest" description="Disordered" evidence="1">
    <location>
        <begin position="1"/>
        <end position="50"/>
    </location>
</feature>
<feature type="non-terminal residue" evidence="2">
    <location>
        <position position="1"/>
    </location>
</feature>
<dbReference type="AlphaFoldDB" id="A0AA38GLJ1"/>
<sequence>LEHEERGGRRRKEEGGRKKEEGGDDHADGDEASTDDEPAVNEPHGNAPVEIYSPLNSLLKKATACATFSA</sequence>
<gene>
    <name evidence="2" type="ORF">KI387_005735</name>
</gene>
<feature type="compositionally biased region" description="Basic and acidic residues" evidence="1">
    <location>
        <begin position="1"/>
        <end position="26"/>
    </location>
</feature>
<dbReference type="Proteomes" id="UP000824469">
    <property type="component" value="Unassembled WGS sequence"/>
</dbReference>
<accession>A0AA38GLJ1</accession>
<protein>
    <submittedName>
        <fullName evidence="2">Uncharacterized protein</fullName>
    </submittedName>
</protein>
<evidence type="ECO:0000313" key="3">
    <source>
        <dbReference type="Proteomes" id="UP000824469"/>
    </source>
</evidence>
<organism evidence="2 3">
    <name type="scientific">Taxus chinensis</name>
    <name type="common">Chinese yew</name>
    <name type="synonym">Taxus wallichiana var. chinensis</name>
    <dbReference type="NCBI Taxonomy" id="29808"/>
    <lineage>
        <taxon>Eukaryota</taxon>
        <taxon>Viridiplantae</taxon>
        <taxon>Streptophyta</taxon>
        <taxon>Embryophyta</taxon>
        <taxon>Tracheophyta</taxon>
        <taxon>Spermatophyta</taxon>
        <taxon>Pinopsida</taxon>
        <taxon>Pinidae</taxon>
        <taxon>Conifers II</taxon>
        <taxon>Cupressales</taxon>
        <taxon>Taxaceae</taxon>
        <taxon>Taxus</taxon>
    </lineage>
</organism>
<evidence type="ECO:0000313" key="2">
    <source>
        <dbReference type="EMBL" id="KAH9325557.1"/>
    </source>
</evidence>
<proteinExistence type="predicted"/>
<reference evidence="2 3" key="1">
    <citation type="journal article" date="2021" name="Nat. Plants">
        <title>The Taxus genome provides insights into paclitaxel biosynthesis.</title>
        <authorList>
            <person name="Xiong X."/>
            <person name="Gou J."/>
            <person name="Liao Q."/>
            <person name="Li Y."/>
            <person name="Zhou Q."/>
            <person name="Bi G."/>
            <person name="Li C."/>
            <person name="Du R."/>
            <person name="Wang X."/>
            <person name="Sun T."/>
            <person name="Guo L."/>
            <person name="Liang H."/>
            <person name="Lu P."/>
            <person name="Wu Y."/>
            <person name="Zhang Z."/>
            <person name="Ro D.K."/>
            <person name="Shang Y."/>
            <person name="Huang S."/>
            <person name="Yan J."/>
        </authorList>
    </citation>
    <scope>NUCLEOTIDE SEQUENCE [LARGE SCALE GENOMIC DNA]</scope>
    <source>
        <strain evidence="2">Ta-2019</strain>
    </source>
</reference>
<evidence type="ECO:0000256" key="1">
    <source>
        <dbReference type="SAM" id="MobiDB-lite"/>
    </source>
</evidence>
<dbReference type="EMBL" id="JAHRHJ020000002">
    <property type="protein sequence ID" value="KAH9325557.1"/>
    <property type="molecule type" value="Genomic_DNA"/>
</dbReference>
<keyword evidence="3" id="KW-1185">Reference proteome</keyword>